<dbReference type="OrthoDB" id="6350348at2759"/>
<dbReference type="KEGG" id="dpx:DAPPUDRAFT_330175"/>
<dbReference type="Proteomes" id="UP000000305">
    <property type="component" value="Unassembled WGS sequence"/>
</dbReference>
<dbReference type="HOGENOM" id="CLU_1483436_0_0_1"/>
<dbReference type="EMBL" id="GL732657">
    <property type="protein sequence ID" value="EFX68365.1"/>
    <property type="molecule type" value="Genomic_DNA"/>
</dbReference>
<organism evidence="1 2">
    <name type="scientific">Daphnia pulex</name>
    <name type="common">Water flea</name>
    <dbReference type="NCBI Taxonomy" id="6669"/>
    <lineage>
        <taxon>Eukaryota</taxon>
        <taxon>Metazoa</taxon>
        <taxon>Ecdysozoa</taxon>
        <taxon>Arthropoda</taxon>
        <taxon>Crustacea</taxon>
        <taxon>Branchiopoda</taxon>
        <taxon>Diplostraca</taxon>
        <taxon>Cladocera</taxon>
        <taxon>Anomopoda</taxon>
        <taxon>Daphniidae</taxon>
        <taxon>Daphnia</taxon>
    </lineage>
</organism>
<keyword evidence="2" id="KW-1185">Reference proteome</keyword>
<sequence length="182" mass="20641">MTRTRSARDSTIGSKEVVISEHESCVIDGFVFFSFATADDQLAFSRLSTSELREVPVLIHPVAPNIAETKDVLFIDCGTSDLKGNTDKTHRERKTCSLCGEAFAFEFSLEFHLRYIIPKNSKKLYCEFCPHISLSGETMRMHNQHVHGKKIFDRYKGEDFLKELCGGTVPACKPLWWNSSNL</sequence>
<evidence type="ECO:0008006" key="3">
    <source>
        <dbReference type="Google" id="ProtNLM"/>
    </source>
</evidence>
<proteinExistence type="predicted"/>
<name>E9HIR9_DAPPU</name>
<reference evidence="1 2" key="1">
    <citation type="journal article" date="2011" name="Science">
        <title>The ecoresponsive genome of Daphnia pulex.</title>
        <authorList>
            <person name="Colbourne J.K."/>
            <person name="Pfrender M.E."/>
            <person name="Gilbert D."/>
            <person name="Thomas W.K."/>
            <person name="Tucker A."/>
            <person name="Oakley T.H."/>
            <person name="Tokishita S."/>
            <person name="Aerts A."/>
            <person name="Arnold G.J."/>
            <person name="Basu M.K."/>
            <person name="Bauer D.J."/>
            <person name="Caceres C.E."/>
            <person name="Carmel L."/>
            <person name="Casola C."/>
            <person name="Choi J.H."/>
            <person name="Detter J.C."/>
            <person name="Dong Q."/>
            <person name="Dusheyko S."/>
            <person name="Eads B.D."/>
            <person name="Frohlich T."/>
            <person name="Geiler-Samerotte K.A."/>
            <person name="Gerlach D."/>
            <person name="Hatcher P."/>
            <person name="Jogdeo S."/>
            <person name="Krijgsveld J."/>
            <person name="Kriventseva E.V."/>
            <person name="Kultz D."/>
            <person name="Laforsch C."/>
            <person name="Lindquist E."/>
            <person name="Lopez J."/>
            <person name="Manak J.R."/>
            <person name="Muller J."/>
            <person name="Pangilinan J."/>
            <person name="Patwardhan R.P."/>
            <person name="Pitluck S."/>
            <person name="Pritham E.J."/>
            <person name="Rechtsteiner A."/>
            <person name="Rho M."/>
            <person name="Rogozin I.B."/>
            <person name="Sakarya O."/>
            <person name="Salamov A."/>
            <person name="Schaack S."/>
            <person name="Shapiro H."/>
            <person name="Shiga Y."/>
            <person name="Skalitzky C."/>
            <person name="Smith Z."/>
            <person name="Souvorov A."/>
            <person name="Sung W."/>
            <person name="Tang Z."/>
            <person name="Tsuchiya D."/>
            <person name="Tu H."/>
            <person name="Vos H."/>
            <person name="Wang M."/>
            <person name="Wolf Y.I."/>
            <person name="Yamagata H."/>
            <person name="Yamada T."/>
            <person name="Ye Y."/>
            <person name="Shaw J.R."/>
            <person name="Andrews J."/>
            <person name="Crease T.J."/>
            <person name="Tang H."/>
            <person name="Lucas S.M."/>
            <person name="Robertson H.M."/>
            <person name="Bork P."/>
            <person name="Koonin E.V."/>
            <person name="Zdobnov E.M."/>
            <person name="Grigoriev I.V."/>
            <person name="Lynch M."/>
            <person name="Boore J.L."/>
        </authorList>
    </citation>
    <scope>NUCLEOTIDE SEQUENCE [LARGE SCALE GENOMIC DNA]</scope>
</reference>
<evidence type="ECO:0000313" key="2">
    <source>
        <dbReference type="Proteomes" id="UP000000305"/>
    </source>
</evidence>
<protein>
    <recommendedName>
        <fullName evidence="3">C2H2-type domain-containing protein</fullName>
    </recommendedName>
</protein>
<dbReference type="Gene3D" id="3.30.160.60">
    <property type="entry name" value="Classic Zinc Finger"/>
    <property type="match status" value="1"/>
</dbReference>
<accession>E9HIR9</accession>
<evidence type="ECO:0000313" key="1">
    <source>
        <dbReference type="EMBL" id="EFX68365.1"/>
    </source>
</evidence>
<dbReference type="InParanoid" id="E9HIR9"/>
<dbReference type="AlphaFoldDB" id="E9HIR9"/>
<gene>
    <name evidence="1" type="ORF">DAPPUDRAFT_330175</name>
</gene>